<feature type="transmembrane region" description="Helical" evidence="1">
    <location>
        <begin position="106"/>
        <end position="130"/>
    </location>
</feature>
<feature type="transmembrane region" description="Helical" evidence="1">
    <location>
        <begin position="56"/>
        <end position="85"/>
    </location>
</feature>
<dbReference type="RefSeq" id="WP_305451079.1">
    <property type="nucleotide sequence ID" value="NZ_JAUYVO010000011.1"/>
</dbReference>
<protein>
    <submittedName>
        <fullName evidence="3">YqaA family protein</fullName>
    </submittedName>
</protein>
<name>A0ABT9EXX3_9GAMM</name>
<dbReference type="InterPro" id="IPR032816">
    <property type="entry name" value="VTT_dom"/>
</dbReference>
<organism evidence="3 4">
    <name type="scientific">Neptunomonas phycophila</name>
    <dbReference type="NCBI Taxonomy" id="1572645"/>
    <lineage>
        <taxon>Bacteria</taxon>
        <taxon>Pseudomonadati</taxon>
        <taxon>Pseudomonadota</taxon>
        <taxon>Gammaproteobacteria</taxon>
        <taxon>Oceanospirillales</taxon>
        <taxon>Oceanospirillaceae</taxon>
        <taxon>Neptunomonas</taxon>
    </lineage>
</organism>
<evidence type="ECO:0000259" key="2">
    <source>
        <dbReference type="Pfam" id="PF09335"/>
    </source>
</evidence>
<proteinExistence type="predicted"/>
<accession>A0ABT9EXX3</accession>
<dbReference type="PANTHER" id="PTHR42709:SF4">
    <property type="entry name" value="INNER MEMBRANE PROTEIN YQAA"/>
    <property type="match status" value="1"/>
</dbReference>
<keyword evidence="4" id="KW-1185">Reference proteome</keyword>
<keyword evidence="1" id="KW-0812">Transmembrane</keyword>
<feature type="transmembrane region" description="Helical" evidence="1">
    <location>
        <begin position="136"/>
        <end position="157"/>
    </location>
</feature>
<evidence type="ECO:0000313" key="3">
    <source>
        <dbReference type="EMBL" id="MDP2523903.1"/>
    </source>
</evidence>
<dbReference type="EMBL" id="JAUYVO010000011">
    <property type="protein sequence ID" value="MDP2523903.1"/>
    <property type="molecule type" value="Genomic_DNA"/>
</dbReference>
<comment type="caution">
    <text evidence="3">The sequence shown here is derived from an EMBL/GenBank/DDBJ whole genome shotgun (WGS) entry which is preliminary data.</text>
</comment>
<keyword evidence="1" id="KW-0472">Membrane</keyword>
<dbReference type="PANTHER" id="PTHR42709">
    <property type="entry name" value="ALKALINE PHOSPHATASE LIKE PROTEIN"/>
    <property type="match status" value="1"/>
</dbReference>
<evidence type="ECO:0000313" key="4">
    <source>
        <dbReference type="Proteomes" id="UP001177341"/>
    </source>
</evidence>
<gene>
    <name evidence="3" type="ORF">Q8W30_15105</name>
</gene>
<feature type="transmembrane region" description="Helical" evidence="1">
    <location>
        <begin position="21"/>
        <end position="50"/>
    </location>
</feature>
<sequence>MNRRTFLSYYNPTAMEYFTELGYTGLFIAAFLSATILPLGSVVVLAPLLLSGLSPSMLVVVATIGNVLGSMTNYALGYWASLSLIKKWLRMSEEEFVRAEQHFKKYGIIALLFTWLPFIGDPLTVLAGILRIRLHWFVVLVTVGKAARYIIASYLILKVG</sequence>
<dbReference type="Proteomes" id="UP001177341">
    <property type="component" value="Unassembled WGS sequence"/>
</dbReference>
<dbReference type="InterPro" id="IPR051311">
    <property type="entry name" value="DedA_domain"/>
</dbReference>
<evidence type="ECO:0000256" key="1">
    <source>
        <dbReference type="SAM" id="Phobius"/>
    </source>
</evidence>
<dbReference type="Pfam" id="PF09335">
    <property type="entry name" value="VTT_dom"/>
    <property type="match status" value="1"/>
</dbReference>
<reference evidence="3" key="1">
    <citation type="submission" date="2023-07" db="EMBL/GenBank/DDBJ databases">
        <title>Genome content predicts the carbon catabolic preferences of heterotrophic bacteria.</title>
        <authorList>
            <person name="Gralka M."/>
        </authorList>
    </citation>
    <scope>NUCLEOTIDE SEQUENCE</scope>
    <source>
        <strain evidence="3">5G01</strain>
    </source>
</reference>
<feature type="domain" description="VTT" evidence="2">
    <location>
        <begin position="46"/>
        <end position="156"/>
    </location>
</feature>
<keyword evidence="1" id="KW-1133">Transmembrane helix</keyword>